<comment type="cofactor">
    <cofactor evidence="10">
        <name>Mn(2+)</name>
        <dbReference type="ChEBI" id="CHEBI:29035"/>
    </cofactor>
    <text evidence="10">Binds 1 Mn(2+) ion per subunit.</text>
</comment>
<keyword evidence="5 10" id="KW-0479">Metal-binding</keyword>
<evidence type="ECO:0000256" key="3">
    <source>
        <dbReference type="ARBA" id="ARBA00012057"/>
    </source>
</evidence>
<dbReference type="EMBL" id="JADTFC010000067">
    <property type="protein sequence ID" value="MBG6290209.1"/>
    <property type="molecule type" value="Genomic_DNA"/>
</dbReference>
<comment type="similarity">
    <text evidence="2 10">Belongs to the IPP isomerase type 1 family.</text>
</comment>
<dbReference type="GO" id="GO:0050992">
    <property type="term" value="P:dimethylallyl diphosphate biosynthetic process"/>
    <property type="evidence" value="ECO:0007669"/>
    <property type="project" value="UniProtKB-UniRule"/>
</dbReference>
<dbReference type="KEGG" id="pnt:G5B91_28845"/>
<dbReference type="GO" id="GO:0004452">
    <property type="term" value="F:isopentenyl-diphosphate delta-isomerase activity"/>
    <property type="evidence" value="ECO:0007669"/>
    <property type="project" value="UniProtKB-UniRule"/>
</dbReference>
<organism evidence="14 15">
    <name type="scientific">Pseudomonas nitroreducens</name>
    <dbReference type="NCBI Taxonomy" id="46680"/>
    <lineage>
        <taxon>Bacteria</taxon>
        <taxon>Pseudomonadati</taxon>
        <taxon>Pseudomonadota</taxon>
        <taxon>Gammaproteobacteria</taxon>
        <taxon>Pseudomonadales</taxon>
        <taxon>Pseudomonadaceae</taxon>
        <taxon>Pseudomonas</taxon>
    </lineage>
</organism>
<feature type="binding site" evidence="10">
    <location>
        <position position="68"/>
    </location>
    <ligand>
        <name>Mn(2+)</name>
        <dbReference type="ChEBI" id="CHEBI:29035"/>
    </ligand>
</feature>
<feature type="domain" description="Nudix hydrolase" evidence="12">
    <location>
        <begin position="29"/>
        <end position="161"/>
    </location>
</feature>
<feature type="active site" evidence="10 11">
    <location>
        <position position="113"/>
    </location>
</feature>
<comment type="catalytic activity">
    <reaction evidence="10">
        <text>isopentenyl diphosphate = dimethylallyl diphosphate</text>
        <dbReference type="Rhea" id="RHEA:23284"/>
        <dbReference type="ChEBI" id="CHEBI:57623"/>
        <dbReference type="ChEBI" id="CHEBI:128769"/>
        <dbReference type="EC" id="5.3.3.2"/>
    </reaction>
</comment>
<reference evidence="13 16" key="2">
    <citation type="submission" date="2020-11" db="EMBL/GenBank/DDBJ databases">
        <title>Enhanced detection system for hospital associated transmission using whole genome sequencing surveillance.</title>
        <authorList>
            <person name="Harrison L.H."/>
            <person name="Van Tyne D."/>
            <person name="Marsh J.W."/>
            <person name="Griffith M.P."/>
            <person name="Snyder D.J."/>
            <person name="Cooper V.S."/>
            <person name="Mustapha M."/>
        </authorList>
    </citation>
    <scope>NUCLEOTIDE SEQUENCE [LARGE SCALE GENOMIC DNA]</scope>
    <source>
        <strain evidence="13 16">PSA00705</strain>
    </source>
</reference>
<dbReference type="RefSeq" id="WP_024766171.1">
    <property type="nucleotide sequence ID" value="NZ_CP049140.1"/>
</dbReference>
<comment type="pathway">
    <text evidence="1 10">Isoprenoid biosynthesis; dimethylallyl diphosphate biosynthesis; dimethylallyl diphosphate from isopentenyl diphosphate: step 1/1.</text>
</comment>
<keyword evidence="6 10" id="KW-0460">Magnesium</keyword>
<dbReference type="Proteomes" id="UP000501063">
    <property type="component" value="Chromosome"/>
</dbReference>
<comment type="subcellular location">
    <subcellularLocation>
        <location evidence="10">Cytoplasm</location>
    </subcellularLocation>
</comment>
<name>A0A6G6J4D1_PSENT</name>
<dbReference type="Pfam" id="PF00293">
    <property type="entry name" value="NUDIX"/>
    <property type="match status" value="1"/>
</dbReference>
<feature type="binding site" evidence="10">
    <location>
        <position position="111"/>
    </location>
    <ligand>
        <name>Mn(2+)</name>
        <dbReference type="ChEBI" id="CHEBI:29035"/>
    </ligand>
</feature>
<dbReference type="InterPro" id="IPR015797">
    <property type="entry name" value="NUDIX_hydrolase-like_dom_sf"/>
</dbReference>
<dbReference type="Proteomes" id="UP000608450">
    <property type="component" value="Unassembled WGS sequence"/>
</dbReference>
<evidence type="ECO:0000313" key="16">
    <source>
        <dbReference type="Proteomes" id="UP000608450"/>
    </source>
</evidence>
<dbReference type="NCBIfam" id="TIGR02150">
    <property type="entry name" value="IPP_isom_1"/>
    <property type="match status" value="1"/>
</dbReference>
<dbReference type="EMBL" id="CP049140">
    <property type="protein sequence ID" value="QIE90043.1"/>
    <property type="molecule type" value="Genomic_DNA"/>
</dbReference>
<comment type="function">
    <text evidence="10">Catalyzes the 1,3-allylic rearrangement of the homoallylic substrate isopentenyl (IPP) to its highly electrophilic allylic isomer, dimethylallyl diphosphate (DMAPP).</text>
</comment>
<gene>
    <name evidence="10 14" type="primary">idi</name>
    <name evidence="14" type="ORF">G5B91_28845</name>
    <name evidence="13" type="ORF">I5I61_22355</name>
</gene>
<dbReference type="CDD" id="cd02885">
    <property type="entry name" value="NUDIX_IPP_Isomerase"/>
    <property type="match status" value="1"/>
</dbReference>
<dbReference type="PROSITE" id="PS51462">
    <property type="entry name" value="NUDIX"/>
    <property type="match status" value="1"/>
</dbReference>
<dbReference type="PIRSF" id="PIRSF018427">
    <property type="entry name" value="Isopntndiph_ism"/>
    <property type="match status" value="1"/>
</dbReference>
<feature type="active site" evidence="10 11">
    <location>
        <position position="66"/>
    </location>
</feature>
<dbReference type="InterPro" id="IPR000086">
    <property type="entry name" value="NUDIX_hydrolase_dom"/>
</dbReference>
<dbReference type="UniPathway" id="UPA00059">
    <property type="reaction ID" value="UER00104"/>
</dbReference>
<keyword evidence="9 10" id="KW-0413">Isomerase</keyword>
<evidence type="ECO:0000313" key="14">
    <source>
        <dbReference type="EMBL" id="QIE90043.1"/>
    </source>
</evidence>
<feature type="binding site" evidence="10">
    <location>
        <position position="113"/>
    </location>
    <ligand>
        <name>Mn(2+)</name>
        <dbReference type="ChEBI" id="CHEBI:29035"/>
    </ligand>
</feature>
<feature type="binding site" evidence="10">
    <location>
        <position position="25"/>
    </location>
    <ligand>
        <name>Mn(2+)</name>
        <dbReference type="ChEBI" id="CHEBI:29035"/>
    </ligand>
</feature>
<evidence type="ECO:0000313" key="15">
    <source>
        <dbReference type="Proteomes" id="UP000501063"/>
    </source>
</evidence>
<evidence type="ECO:0000256" key="4">
    <source>
        <dbReference type="ARBA" id="ARBA00022490"/>
    </source>
</evidence>
<accession>A0A6G6J4D1</accession>
<dbReference type="NCBIfam" id="NF002995">
    <property type="entry name" value="PRK03759.1"/>
    <property type="match status" value="1"/>
</dbReference>
<keyword evidence="4 10" id="KW-0963">Cytoplasm</keyword>
<evidence type="ECO:0000256" key="6">
    <source>
        <dbReference type="ARBA" id="ARBA00022842"/>
    </source>
</evidence>
<dbReference type="SUPFAM" id="SSF55811">
    <property type="entry name" value="Nudix"/>
    <property type="match status" value="1"/>
</dbReference>
<keyword evidence="8 10" id="KW-0414">Isoprene biosynthesis</keyword>
<dbReference type="AlphaFoldDB" id="A0A6G6J4D1"/>
<reference evidence="14 15" key="1">
    <citation type="submission" date="2020-02" db="EMBL/GenBank/DDBJ databases">
        <title>Integrative conjugative elements (ICEs) and plasmids drive adaptation of Pseudomonas nitroreducens strain HBP1 to wastewater environment.</title>
        <authorList>
            <person name="Sentchilo V."/>
            <person name="Carraro N."/>
            <person name="Bertelli C."/>
            <person name="van der Meer J.R."/>
        </authorList>
    </citation>
    <scope>NUCLEOTIDE SEQUENCE [LARGE SCALE GENOMIC DNA]</scope>
    <source>
        <strain evidence="14 15">HBP1</strain>
    </source>
</reference>
<evidence type="ECO:0000256" key="8">
    <source>
        <dbReference type="ARBA" id="ARBA00023229"/>
    </source>
</evidence>
<dbReference type="Gene3D" id="3.90.79.10">
    <property type="entry name" value="Nucleoside Triphosphate Pyrophosphohydrolase"/>
    <property type="match status" value="1"/>
</dbReference>
<dbReference type="GO" id="GO:0046872">
    <property type="term" value="F:metal ion binding"/>
    <property type="evidence" value="ECO:0007669"/>
    <property type="project" value="UniProtKB-KW"/>
</dbReference>
<sequence length="179" mass="20228">MTDIQVILVDEHDNPVGTLEKLEAHRQGLRHRAISVYLFNPAGELLLQRRAQAKYHCGGLWSNSCCGHPYPDETALDAAERRLGEEMGVHAHLHKLFEFSYCLELPGGLIENEYGHIFAAVDDQPPHPDPEEADDFRYITLADLEMEMAAAPDRFTPWFRLCYPALNAHLREHGGLTAL</sequence>
<evidence type="ECO:0000313" key="13">
    <source>
        <dbReference type="EMBL" id="MBG6290209.1"/>
    </source>
</evidence>
<protein>
    <recommendedName>
        <fullName evidence="3 10">Isopentenyl-diphosphate Delta-isomerase</fullName>
        <shortName evidence="10">IPP isomerase</shortName>
        <ecNumber evidence="3 10">5.3.3.2</ecNumber>
    </recommendedName>
    <alternativeName>
        <fullName evidence="10">IPP:DMAPP isomerase</fullName>
    </alternativeName>
    <alternativeName>
        <fullName evidence="10">Isopentenyl pyrophosphate isomerase</fullName>
    </alternativeName>
</protein>
<dbReference type="GO" id="GO:0009240">
    <property type="term" value="P:isopentenyl diphosphate biosynthetic process"/>
    <property type="evidence" value="ECO:0007669"/>
    <property type="project" value="TreeGrafter"/>
</dbReference>
<keyword evidence="7 10" id="KW-0464">Manganese</keyword>
<keyword evidence="16" id="KW-1185">Reference proteome</keyword>
<dbReference type="HAMAP" id="MF_00202">
    <property type="entry name" value="Idi"/>
    <property type="match status" value="1"/>
</dbReference>
<dbReference type="EC" id="5.3.3.2" evidence="3 10"/>
<dbReference type="GO" id="GO:0005737">
    <property type="term" value="C:cytoplasm"/>
    <property type="evidence" value="ECO:0007669"/>
    <property type="project" value="UniProtKB-SubCell"/>
</dbReference>
<comment type="cofactor">
    <cofactor evidence="10">
        <name>Mg(2+)</name>
        <dbReference type="ChEBI" id="CHEBI:18420"/>
    </cofactor>
    <text evidence="10">Binds 1 Mg(2+) ion per subunit. The magnesium ion binds only when substrate is bound.</text>
</comment>
<dbReference type="PANTHER" id="PTHR10885:SF0">
    <property type="entry name" value="ISOPENTENYL-DIPHOSPHATE DELTA-ISOMERASE"/>
    <property type="match status" value="1"/>
</dbReference>
<evidence type="ECO:0000259" key="12">
    <source>
        <dbReference type="PROSITE" id="PS51462"/>
    </source>
</evidence>
<evidence type="ECO:0000256" key="5">
    <source>
        <dbReference type="ARBA" id="ARBA00022723"/>
    </source>
</evidence>
<evidence type="ECO:0000256" key="1">
    <source>
        <dbReference type="ARBA" id="ARBA00004826"/>
    </source>
</evidence>
<dbReference type="PANTHER" id="PTHR10885">
    <property type="entry name" value="ISOPENTENYL-DIPHOSPHATE DELTA-ISOMERASE"/>
    <property type="match status" value="1"/>
</dbReference>
<evidence type="ECO:0000256" key="7">
    <source>
        <dbReference type="ARBA" id="ARBA00023211"/>
    </source>
</evidence>
<evidence type="ECO:0000256" key="11">
    <source>
        <dbReference type="PIRSR" id="PIRSR018427-1"/>
    </source>
</evidence>
<proteinExistence type="inferred from homology"/>
<evidence type="ECO:0000256" key="9">
    <source>
        <dbReference type="ARBA" id="ARBA00023235"/>
    </source>
</evidence>
<evidence type="ECO:0000256" key="10">
    <source>
        <dbReference type="HAMAP-Rule" id="MF_00202"/>
    </source>
</evidence>
<feature type="binding site" evidence="10">
    <location>
        <position position="31"/>
    </location>
    <ligand>
        <name>Mn(2+)</name>
        <dbReference type="ChEBI" id="CHEBI:29035"/>
    </ligand>
</feature>
<dbReference type="InterPro" id="IPR011876">
    <property type="entry name" value="IsopentenylPP_isomerase_typ1"/>
</dbReference>
<feature type="binding site" evidence="10">
    <location>
        <position position="86"/>
    </location>
    <ligand>
        <name>Mg(2+)</name>
        <dbReference type="ChEBI" id="CHEBI:18420"/>
    </ligand>
</feature>
<evidence type="ECO:0000256" key="2">
    <source>
        <dbReference type="ARBA" id="ARBA00007579"/>
    </source>
</evidence>
<dbReference type="InterPro" id="IPR056375">
    <property type="entry name" value="Idi_bact"/>
</dbReference>